<reference evidence="20" key="1">
    <citation type="submission" date="2020-10" db="EMBL/GenBank/DDBJ databases">
        <authorList>
            <person name="Gilroy R."/>
        </authorList>
    </citation>
    <scope>NUCLEOTIDE SEQUENCE</scope>
    <source>
        <strain evidence="20">ChiSjej5B23-6657</strain>
    </source>
</reference>
<dbReference type="PROSITE" id="PS51196">
    <property type="entry name" value="SECA_MOTOR_DEAD"/>
    <property type="match status" value="1"/>
</dbReference>
<dbReference type="Gene3D" id="1.10.3060.10">
    <property type="entry name" value="Helical scaffold and wing domains of SecA"/>
    <property type="match status" value="1"/>
</dbReference>
<dbReference type="InterPro" id="IPR004027">
    <property type="entry name" value="SEC_C_motif"/>
</dbReference>
<dbReference type="Pfam" id="PF01043">
    <property type="entry name" value="SecA_PP_bind"/>
    <property type="match status" value="1"/>
</dbReference>
<evidence type="ECO:0000313" key="21">
    <source>
        <dbReference type="Proteomes" id="UP000823912"/>
    </source>
</evidence>
<feature type="binding site" evidence="14">
    <location>
        <begin position="103"/>
        <end position="107"/>
    </location>
    <ligand>
        <name>ATP</name>
        <dbReference type="ChEBI" id="CHEBI:30616"/>
    </ligand>
</feature>
<dbReference type="InterPro" id="IPR044722">
    <property type="entry name" value="SecA_SF2_C"/>
</dbReference>
<feature type="region of interest" description="Disordered" evidence="16">
    <location>
        <begin position="811"/>
        <end position="836"/>
    </location>
</feature>
<evidence type="ECO:0000256" key="14">
    <source>
        <dbReference type="HAMAP-Rule" id="MF_01382"/>
    </source>
</evidence>
<protein>
    <recommendedName>
        <fullName evidence="14 15">Protein translocase subunit SecA</fullName>
        <ecNumber evidence="14">7.4.2.8</ecNumber>
    </recommendedName>
</protein>
<dbReference type="Gene3D" id="3.90.1440.10">
    <property type="entry name" value="SecA, preprotein cross-linking domain"/>
    <property type="match status" value="1"/>
</dbReference>
<evidence type="ECO:0000313" key="20">
    <source>
        <dbReference type="EMBL" id="HIR70679.1"/>
    </source>
</evidence>
<evidence type="ECO:0000256" key="7">
    <source>
        <dbReference type="ARBA" id="ARBA00022741"/>
    </source>
</evidence>
<dbReference type="GO" id="GO:0005829">
    <property type="term" value="C:cytosol"/>
    <property type="evidence" value="ECO:0007669"/>
    <property type="project" value="TreeGrafter"/>
</dbReference>
<dbReference type="EC" id="7.4.2.8" evidence="14"/>
<comment type="cofactor">
    <cofactor evidence="1">
        <name>Zn(2+)</name>
        <dbReference type="ChEBI" id="CHEBI:29105"/>
    </cofactor>
</comment>
<dbReference type="Pfam" id="PF21090">
    <property type="entry name" value="P-loop_SecA"/>
    <property type="match status" value="1"/>
</dbReference>
<keyword evidence="11 14" id="KW-1278">Translocase</keyword>
<feature type="compositionally biased region" description="Basic and acidic residues" evidence="16">
    <location>
        <begin position="533"/>
        <end position="542"/>
    </location>
</feature>
<keyword evidence="4 14" id="KW-1003">Cell membrane</keyword>
<evidence type="ECO:0000256" key="3">
    <source>
        <dbReference type="ARBA" id="ARBA00022448"/>
    </source>
</evidence>
<dbReference type="InterPro" id="IPR001650">
    <property type="entry name" value="Helicase_C-like"/>
</dbReference>
<dbReference type="PROSITE" id="PS51194">
    <property type="entry name" value="HELICASE_CTER"/>
    <property type="match status" value="1"/>
</dbReference>
<dbReference type="InterPro" id="IPR036670">
    <property type="entry name" value="SecA_X-link_sf"/>
</dbReference>
<feature type="domain" description="Helicase ATP-binding" evidence="17">
    <location>
        <begin position="87"/>
        <end position="225"/>
    </location>
</feature>
<evidence type="ECO:0000259" key="17">
    <source>
        <dbReference type="PROSITE" id="PS51192"/>
    </source>
</evidence>
<evidence type="ECO:0000256" key="6">
    <source>
        <dbReference type="ARBA" id="ARBA00022723"/>
    </source>
</evidence>
<evidence type="ECO:0000256" key="8">
    <source>
        <dbReference type="ARBA" id="ARBA00022833"/>
    </source>
</evidence>
<dbReference type="FunFam" id="3.90.1440.10:FF:000001">
    <property type="entry name" value="Preprotein translocase subunit SecA"/>
    <property type="match status" value="1"/>
</dbReference>
<dbReference type="SUPFAM" id="SSF81886">
    <property type="entry name" value="Helical scaffold and wing domains of SecA"/>
    <property type="match status" value="1"/>
</dbReference>
<comment type="subcellular location">
    <subcellularLocation>
        <location evidence="14">Cell membrane</location>
        <topology evidence="14">Peripheral membrane protein</topology>
        <orientation evidence="14">Cytoplasmic side</orientation>
    </subcellularLocation>
    <subcellularLocation>
        <location evidence="14">Cytoplasm</location>
    </subcellularLocation>
    <text evidence="14">Distribution is 50-50.</text>
</comment>
<evidence type="ECO:0000259" key="18">
    <source>
        <dbReference type="PROSITE" id="PS51194"/>
    </source>
</evidence>
<dbReference type="InterPro" id="IPR014001">
    <property type="entry name" value="Helicase_ATP-bd"/>
</dbReference>
<dbReference type="SUPFAM" id="SSF52540">
    <property type="entry name" value="P-loop containing nucleoside triphosphate hydrolases"/>
    <property type="match status" value="2"/>
</dbReference>
<evidence type="ECO:0000256" key="9">
    <source>
        <dbReference type="ARBA" id="ARBA00022840"/>
    </source>
</evidence>
<evidence type="ECO:0000256" key="13">
    <source>
        <dbReference type="ARBA" id="ARBA00023136"/>
    </source>
</evidence>
<feature type="domain" description="Helicase C-terminal" evidence="18">
    <location>
        <begin position="422"/>
        <end position="606"/>
    </location>
</feature>
<dbReference type="InterPro" id="IPR011130">
    <property type="entry name" value="SecA_preprotein_X-link_dom"/>
</dbReference>
<proteinExistence type="inferred from homology"/>
<keyword evidence="12 14" id="KW-0811">Translocation</keyword>
<dbReference type="InterPro" id="IPR036266">
    <property type="entry name" value="SecA_Wing/Scaffold_sf"/>
</dbReference>
<keyword evidence="3 14" id="KW-0813">Transport</keyword>
<organism evidence="20 21">
    <name type="scientific">Candidatus Pullilachnospira gallistercoris</name>
    <dbReference type="NCBI Taxonomy" id="2840911"/>
    <lineage>
        <taxon>Bacteria</taxon>
        <taxon>Bacillati</taxon>
        <taxon>Bacillota</taxon>
        <taxon>Clostridia</taxon>
        <taxon>Lachnospirales</taxon>
        <taxon>Lachnospiraceae</taxon>
        <taxon>Lachnospiraceae incertae sedis</taxon>
        <taxon>Candidatus Pullilachnospira</taxon>
    </lineage>
</organism>
<dbReference type="InterPro" id="IPR027417">
    <property type="entry name" value="P-loop_NTPase"/>
</dbReference>
<feature type="compositionally biased region" description="Basic and acidic residues" evidence="16">
    <location>
        <begin position="811"/>
        <end position="821"/>
    </location>
</feature>
<dbReference type="FunFam" id="3.40.50.300:FF:000429">
    <property type="entry name" value="Preprotein translocase subunit SecA"/>
    <property type="match status" value="1"/>
</dbReference>
<reference evidence="20" key="2">
    <citation type="journal article" date="2021" name="PeerJ">
        <title>Extensive microbial diversity within the chicken gut microbiome revealed by metagenomics and culture.</title>
        <authorList>
            <person name="Gilroy R."/>
            <person name="Ravi A."/>
            <person name="Getino M."/>
            <person name="Pursley I."/>
            <person name="Horton D.L."/>
            <person name="Alikhan N.F."/>
            <person name="Baker D."/>
            <person name="Gharbi K."/>
            <person name="Hall N."/>
            <person name="Watson M."/>
            <person name="Adriaenssens E.M."/>
            <person name="Foster-Nyarko E."/>
            <person name="Jarju S."/>
            <person name="Secka A."/>
            <person name="Antonio M."/>
            <person name="Oren A."/>
            <person name="Chaudhuri R.R."/>
            <person name="La Ragione R."/>
            <person name="Hildebrand F."/>
            <person name="Pallen M.J."/>
        </authorList>
    </citation>
    <scope>NUCLEOTIDE SEQUENCE</scope>
    <source>
        <strain evidence="20">ChiSjej5B23-6657</strain>
    </source>
</reference>
<dbReference type="Gene3D" id="3.40.50.300">
    <property type="entry name" value="P-loop containing nucleotide triphosphate hydrolases"/>
    <property type="match status" value="3"/>
</dbReference>
<evidence type="ECO:0000256" key="2">
    <source>
        <dbReference type="ARBA" id="ARBA00007650"/>
    </source>
</evidence>
<dbReference type="PROSITE" id="PS01312">
    <property type="entry name" value="SECA"/>
    <property type="match status" value="1"/>
</dbReference>
<dbReference type="EMBL" id="DVHM01000085">
    <property type="protein sequence ID" value="HIR70679.1"/>
    <property type="molecule type" value="Genomic_DNA"/>
</dbReference>
<dbReference type="PANTHER" id="PTHR30612">
    <property type="entry name" value="SECA INNER MEMBRANE COMPONENT OF SEC PROTEIN SECRETION SYSTEM"/>
    <property type="match status" value="1"/>
</dbReference>
<dbReference type="Pfam" id="PF07516">
    <property type="entry name" value="SecA_SW"/>
    <property type="match status" value="1"/>
</dbReference>
<dbReference type="CDD" id="cd18803">
    <property type="entry name" value="SF2_C_secA"/>
    <property type="match status" value="1"/>
</dbReference>
<evidence type="ECO:0000256" key="11">
    <source>
        <dbReference type="ARBA" id="ARBA00022967"/>
    </source>
</evidence>
<dbReference type="InterPro" id="IPR014018">
    <property type="entry name" value="SecA_motor_DEAD"/>
</dbReference>
<dbReference type="GO" id="GO:0008564">
    <property type="term" value="F:protein-exporting ATPase activity"/>
    <property type="evidence" value="ECO:0007669"/>
    <property type="project" value="UniProtKB-EC"/>
</dbReference>
<dbReference type="InterPro" id="IPR020937">
    <property type="entry name" value="SecA_CS"/>
</dbReference>
<evidence type="ECO:0000256" key="12">
    <source>
        <dbReference type="ARBA" id="ARBA00023010"/>
    </source>
</evidence>
<feature type="binding site" evidence="14">
    <location>
        <position position="85"/>
    </location>
    <ligand>
        <name>ATP</name>
        <dbReference type="ChEBI" id="CHEBI:30616"/>
    </ligand>
</feature>
<dbReference type="GO" id="GO:0031522">
    <property type="term" value="C:cell envelope Sec protein transport complex"/>
    <property type="evidence" value="ECO:0007669"/>
    <property type="project" value="TreeGrafter"/>
</dbReference>
<feature type="region of interest" description="Disordered" evidence="16">
    <location>
        <begin position="533"/>
        <end position="554"/>
    </location>
</feature>
<comment type="similarity">
    <text evidence="2 14 15">Belongs to the SecA family.</text>
</comment>
<dbReference type="AlphaFoldDB" id="A0A9D1E9R0"/>
<dbReference type="NCBIfam" id="NF009538">
    <property type="entry name" value="PRK12904.1"/>
    <property type="match status" value="1"/>
</dbReference>
<comment type="caution">
    <text evidence="20">The sequence shown here is derived from an EMBL/GenBank/DDBJ whole genome shotgun (WGS) entry which is preliminary data.</text>
</comment>
<dbReference type="GO" id="GO:0046872">
    <property type="term" value="F:metal ion binding"/>
    <property type="evidence" value="ECO:0007669"/>
    <property type="project" value="UniProtKB-KW"/>
</dbReference>
<evidence type="ECO:0000256" key="1">
    <source>
        <dbReference type="ARBA" id="ARBA00001947"/>
    </source>
</evidence>
<keyword evidence="8" id="KW-0862">Zinc</keyword>
<dbReference type="GO" id="GO:0005524">
    <property type="term" value="F:ATP binding"/>
    <property type="evidence" value="ECO:0007669"/>
    <property type="project" value="UniProtKB-UniRule"/>
</dbReference>
<dbReference type="CDD" id="cd17928">
    <property type="entry name" value="DEXDc_SecA"/>
    <property type="match status" value="1"/>
</dbReference>
<dbReference type="SMART" id="SM00957">
    <property type="entry name" value="SecA_DEAD"/>
    <property type="match status" value="1"/>
</dbReference>
<dbReference type="InterPro" id="IPR011115">
    <property type="entry name" value="SecA_DEAD"/>
</dbReference>
<dbReference type="InterPro" id="IPR000185">
    <property type="entry name" value="SecA"/>
</dbReference>
<dbReference type="GO" id="GO:0065002">
    <property type="term" value="P:intracellular protein transmembrane transport"/>
    <property type="evidence" value="ECO:0007669"/>
    <property type="project" value="UniProtKB-UniRule"/>
</dbReference>
<dbReference type="GO" id="GO:0043952">
    <property type="term" value="P:protein transport by the Sec complex"/>
    <property type="evidence" value="ECO:0007669"/>
    <property type="project" value="TreeGrafter"/>
</dbReference>
<dbReference type="GO" id="GO:0017038">
    <property type="term" value="P:protein import"/>
    <property type="evidence" value="ECO:0007669"/>
    <property type="project" value="InterPro"/>
</dbReference>
<feature type="binding site" evidence="14">
    <location>
        <position position="512"/>
    </location>
    <ligand>
        <name>ATP</name>
        <dbReference type="ChEBI" id="CHEBI:30616"/>
    </ligand>
</feature>
<accession>A0A9D1E9R0</accession>
<keyword evidence="10 14" id="KW-0653">Protein transport</keyword>
<evidence type="ECO:0000256" key="4">
    <source>
        <dbReference type="ARBA" id="ARBA00022475"/>
    </source>
</evidence>
<dbReference type="NCBIfam" id="NF006630">
    <property type="entry name" value="PRK09200.1"/>
    <property type="match status" value="1"/>
</dbReference>
<dbReference type="GO" id="GO:0005886">
    <property type="term" value="C:plasma membrane"/>
    <property type="evidence" value="ECO:0007669"/>
    <property type="project" value="UniProtKB-SubCell"/>
</dbReference>
<name>A0A9D1E9R0_9FIRM</name>
<keyword evidence="9 14" id="KW-0067">ATP-binding</keyword>
<dbReference type="PRINTS" id="PR00906">
    <property type="entry name" value="SECA"/>
</dbReference>
<dbReference type="FunFam" id="3.40.50.300:FF:000334">
    <property type="entry name" value="Protein translocase subunit SecA"/>
    <property type="match status" value="1"/>
</dbReference>
<dbReference type="InterPro" id="IPR011116">
    <property type="entry name" value="SecA_Wing/Scaffold"/>
</dbReference>
<evidence type="ECO:0000256" key="5">
    <source>
        <dbReference type="ARBA" id="ARBA00022490"/>
    </source>
</evidence>
<sequence length="864" mass="97563">MGFLDKVFGTHSQREVKRIEPIVDKIEAMRDEMVALSDEALRDKTRQFKERLAEGATLDDILPEAYATVREAARRVLGMEHFRVQLIGGVVLHQGRIAEMKTGEGKTLVATLPAYLNALEGKGVHIVTVNDYLAKRDAEWMGKVHEFLGLTVGVVLNDMNREERQAAYNCDITYITNNELGFDYLRDNMVVYEKQLVQRGLHYAIIDEVDSVLIDEARTPLIISGQSGKSTKLYEMCDTLARQLTRGEDLPEFSKMDAIMGVEQEETGDFIVNEKDKVVNLTQQGVDKVEKFFHIDNLADPENLEIQHNIILALRAHNLMHRDQDYVVKDDQVLIVDSFTGRIMPGRRYSDGLHQAIEAKEGVKVKRESMTLANITFQNFFNKYDKKCGMTGTALTEEQEFRDIYGMDVVEIPTNKPVIRQDLEDAVYKTKKEKYHAVVEEVKKAHAKGQPVLVGTITIDISEEISRLLKREGIPHNVLNAKFHEKEAEIVADAGRHGAVTIATNMAGRGTDIKLDEEARAAGGLKIVGTERHESRRIDNQLRGRSGRQGDPGQSQFFISLEDDLMRLFGSEKLISMFNSLGVPENEQIQHKMLSGAIEKAQKKIESNNFAIRKNLLEYDQVMNEQRELIYAQRRRVLSGENMRDNIMDMISSKVEEAVNTVASDEVDSGDWDLNELNQLLLPVIPLAPITGADLEGVKKAKDLTEKLTEKAVALYEAKEQEFPNPEAFREVERVVLLRVIDRKWMEEIDDMEQLRQGIGLQAFAQRNPIDEYKAASYEMMDAMNEAIRTETVQMLYRVRIEKKVEREEVAKVTGTNKDDTASSGPKKRTVQKIYPNSPCPCGSGLKYKQCHGKTSGGPAGGKA</sequence>
<evidence type="ECO:0000256" key="10">
    <source>
        <dbReference type="ARBA" id="ARBA00022927"/>
    </source>
</evidence>
<dbReference type="GO" id="GO:0006605">
    <property type="term" value="P:protein targeting"/>
    <property type="evidence" value="ECO:0007669"/>
    <property type="project" value="UniProtKB-UniRule"/>
</dbReference>
<dbReference type="Proteomes" id="UP000823912">
    <property type="component" value="Unassembled WGS sequence"/>
</dbReference>
<dbReference type="PANTHER" id="PTHR30612:SF0">
    <property type="entry name" value="CHLOROPLAST PROTEIN-TRANSPORTING ATPASE"/>
    <property type="match status" value="1"/>
</dbReference>
<dbReference type="HAMAP" id="MF_01382">
    <property type="entry name" value="SecA"/>
    <property type="match status" value="1"/>
</dbReference>
<keyword evidence="13 14" id="KW-0472">Membrane</keyword>
<keyword evidence="6" id="KW-0479">Metal-binding</keyword>
<dbReference type="SUPFAM" id="SSF81767">
    <property type="entry name" value="Pre-protein crosslinking domain of SecA"/>
    <property type="match status" value="1"/>
</dbReference>
<feature type="domain" description="SecA family profile" evidence="19">
    <location>
        <begin position="1"/>
        <end position="590"/>
    </location>
</feature>
<gene>
    <name evidence="14 20" type="primary">secA</name>
    <name evidence="20" type="ORF">IAA55_05305</name>
</gene>
<dbReference type="NCBIfam" id="TIGR00963">
    <property type="entry name" value="secA"/>
    <property type="match status" value="1"/>
</dbReference>
<keyword evidence="5 14" id="KW-0963">Cytoplasm</keyword>
<comment type="subunit">
    <text evidence="14">Monomer and homodimer. Part of the essential Sec protein translocation apparatus which comprises SecA, SecYEG and auxiliary proteins SecDF. Other proteins may also be involved.</text>
</comment>
<comment type="catalytic activity">
    <reaction evidence="14">
        <text>ATP + H2O + cellular proteinSide 1 = ADP + phosphate + cellular proteinSide 2.</text>
        <dbReference type="EC" id="7.4.2.8"/>
    </reaction>
</comment>
<dbReference type="Pfam" id="PF02810">
    <property type="entry name" value="SEC-C"/>
    <property type="match status" value="1"/>
</dbReference>
<dbReference type="Pfam" id="PF07517">
    <property type="entry name" value="SecA_DEAD"/>
    <property type="match status" value="1"/>
</dbReference>
<dbReference type="SMART" id="SM00958">
    <property type="entry name" value="SecA_PP_bind"/>
    <property type="match status" value="1"/>
</dbReference>
<evidence type="ECO:0000256" key="16">
    <source>
        <dbReference type="SAM" id="MobiDB-lite"/>
    </source>
</evidence>
<keyword evidence="7 14" id="KW-0547">Nucleotide-binding</keyword>
<evidence type="ECO:0000256" key="15">
    <source>
        <dbReference type="RuleBase" id="RU003874"/>
    </source>
</evidence>
<dbReference type="PROSITE" id="PS51192">
    <property type="entry name" value="HELICASE_ATP_BIND_1"/>
    <property type="match status" value="1"/>
</dbReference>
<comment type="function">
    <text evidence="14">Part of the Sec protein translocase complex. Interacts with the SecYEG preprotein conducting channel. Has a central role in coupling the hydrolysis of ATP to the transfer of proteins into and across the cell membrane, serving as an ATP-driven molecular motor driving the stepwise translocation of polypeptide chains across the membrane.</text>
</comment>
<evidence type="ECO:0000259" key="19">
    <source>
        <dbReference type="PROSITE" id="PS51196"/>
    </source>
</evidence>